<dbReference type="Proteomes" id="UP000246464">
    <property type="component" value="Chromosome 2"/>
</dbReference>
<proteinExistence type="predicted"/>
<organism evidence="1 2">
    <name type="scientific">Scophthalmus maximus</name>
    <name type="common">Turbot</name>
    <name type="synonym">Psetta maxima</name>
    <dbReference type="NCBI Taxonomy" id="52904"/>
    <lineage>
        <taxon>Eukaryota</taxon>
        <taxon>Metazoa</taxon>
        <taxon>Chordata</taxon>
        <taxon>Craniata</taxon>
        <taxon>Vertebrata</taxon>
        <taxon>Euteleostomi</taxon>
        <taxon>Actinopterygii</taxon>
        <taxon>Neopterygii</taxon>
        <taxon>Teleostei</taxon>
        <taxon>Neoteleostei</taxon>
        <taxon>Acanthomorphata</taxon>
        <taxon>Carangaria</taxon>
        <taxon>Pleuronectiformes</taxon>
        <taxon>Pleuronectoidei</taxon>
        <taxon>Scophthalmidae</taxon>
        <taxon>Scophthalmus</taxon>
    </lineage>
</organism>
<gene>
    <name evidence="1" type="ORF">SMAX5B_007734</name>
</gene>
<evidence type="ECO:0000313" key="1">
    <source>
        <dbReference type="EMBL" id="AWO98119.1"/>
    </source>
</evidence>
<dbReference type="EMBL" id="CP026244">
    <property type="protein sequence ID" value="AWO98119.1"/>
    <property type="molecule type" value="Genomic_DNA"/>
</dbReference>
<dbReference type="AlphaFoldDB" id="A0A2U9B2E5"/>
<accession>A0A2U9B2E5</accession>
<protein>
    <submittedName>
        <fullName evidence="1">Uncharacterized protein</fullName>
    </submittedName>
</protein>
<name>A0A2U9B2E5_SCOMX</name>
<sequence length="112" mass="12538">MADFCFANVDMVTRFATEPVERVKGRGLNTEARVQMQLHTVGMHEELQPRITSGVSLVHQVSASQNRVATGLYKRPRLGSGVPRYSAQILARRLHRDDAGAQQMRTEIALLH</sequence>
<reference evidence="1 2" key="1">
    <citation type="submission" date="2017-12" db="EMBL/GenBank/DDBJ databases">
        <title>Integrating genomic resources of turbot (Scophthalmus maximus) in depth evaluation of genetic and physical mapping variation across individuals.</title>
        <authorList>
            <person name="Martinez P."/>
        </authorList>
    </citation>
    <scope>NUCLEOTIDE SEQUENCE [LARGE SCALE GENOMIC DNA]</scope>
</reference>
<keyword evidence="2" id="KW-1185">Reference proteome</keyword>
<evidence type="ECO:0000313" key="2">
    <source>
        <dbReference type="Proteomes" id="UP000246464"/>
    </source>
</evidence>